<proteinExistence type="predicted"/>
<dbReference type="PROSITE" id="PS51684">
    <property type="entry name" value="SAM_MT_TRM5_TYW2"/>
    <property type="match status" value="1"/>
</dbReference>
<name>A0A1J5TP27_9ARCH</name>
<keyword evidence="3" id="KW-0819">tRNA processing</keyword>
<dbReference type="AlphaFoldDB" id="A0A1J5TP27"/>
<evidence type="ECO:0000256" key="3">
    <source>
        <dbReference type="ARBA" id="ARBA00022694"/>
    </source>
</evidence>
<dbReference type="Pfam" id="PF02475">
    <property type="entry name" value="TRM5-TYW2_MTfase"/>
    <property type="match status" value="1"/>
</dbReference>
<protein>
    <recommendedName>
        <fullName evidence="4">SAM-dependent methyltransferase TRM5/TYW2-type domain-containing protein</fullName>
    </recommendedName>
</protein>
<comment type="caution">
    <text evidence="5">The sequence shown here is derived from an EMBL/GenBank/DDBJ whole genome shotgun (WGS) entry which is preliminary data.</text>
</comment>
<accession>A0A1J5TP27</accession>
<organism evidence="5 6">
    <name type="scientific">Marine Group III euryarchaeote CG-Epi5</name>
    <dbReference type="NCBI Taxonomy" id="1888999"/>
    <lineage>
        <taxon>Archaea</taxon>
        <taxon>Methanobacteriati</taxon>
        <taxon>Thermoplasmatota</taxon>
        <taxon>Thermoplasmata</taxon>
        <taxon>Candidatus Thermoprofundales</taxon>
    </lineage>
</organism>
<dbReference type="Gene3D" id="3.40.50.150">
    <property type="entry name" value="Vaccinia Virus protein VP39"/>
    <property type="match status" value="1"/>
</dbReference>
<dbReference type="Proteomes" id="UP000183686">
    <property type="component" value="Unassembled WGS sequence"/>
</dbReference>
<gene>
    <name evidence="5" type="ORF">BEU02_00840</name>
</gene>
<sequence length="281" mass="32515">MNPFETIKLNVKEDLHLKIPKKWKKIGDIAIIDFSELNEGERLEVAPIYAKYLKVKTVLQKNKINGELRKPDNTEILFGEDTETEITEYGIKYRMDLSKTMWSPGNTGWRSILDGPENVSDFYDFNNPKVIIDYFAGIGYFTIQLAKSYPDTKIFSIDKNPDSVKYLKQNLELNNINNVEVLNDDCRNINQKADVIHLGYISNTLDFLEHAHSNLNDKGIAIFHEAYNNSWLGFKKRSDWGSIPTAFSELMKEHGFSTKKFERVKFYGPSKSHIIAYLQKK</sequence>
<dbReference type="EMBL" id="MIYW01000020">
    <property type="protein sequence ID" value="OIR21939.1"/>
    <property type="molecule type" value="Genomic_DNA"/>
</dbReference>
<dbReference type="GO" id="GO:0008175">
    <property type="term" value="F:tRNA methyltransferase activity"/>
    <property type="evidence" value="ECO:0007669"/>
    <property type="project" value="TreeGrafter"/>
</dbReference>
<keyword evidence="1" id="KW-0808">Transferase</keyword>
<feature type="domain" description="SAM-dependent methyltransferase TRM5/TYW2-type" evidence="4">
    <location>
        <begin position="23"/>
        <end position="281"/>
    </location>
</feature>
<dbReference type="Pfam" id="PF25133">
    <property type="entry name" value="TYW2_N_2"/>
    <property type="match status" value="1"/>
</dbReference>
<evidence type="ECO:0000313" key="5">
    <source>
        <dbReference type="EMBL" id="OIR21939.1"/>
    </source>
</evidence>
<dbReference type="GO" id="GO:0030488">
    <property type="term" value="P:tRNA methylation"/>
    <property type="evidence" value="ECO:0007669"/>
    <property type="project" value="TreeGrafter"/>
</dbReference>
<dbReference type="InterPro" id="IPR029063">
    <property type="entry name" value="SAM-dependent_MTases_sf"/>
</dbReference>
<evidence type="ECO:0000256" key="1">
    <source>
        <dbReference type="ARBA" id="ARBA00022679"/>
    </source>
</evidence>
<evidence type="ECO:0000256" key="2">
    <source>
        <dbReference type="ARBA" id="ARBA00022691"/>
    </source>
</evidence>
<dbReference type="GO" id="GO:0005737">
    <property type="term" value="C:cytoplasm"/>
    <property type="evidence" value="ECO:0007669"/>
    <property type="project" value="TreeGrafter"/>
</dbReference>
<keyword evidence="2" id="KW-0949">S-adenosyl-L-methionine</keyword>
<dbReference type="InterPro" id="IPR056744">
    <property type="entry name" value="TRM5/TYW2-like_N"/>
</dbReference>
<dbReference type="PANTHER" id="PTHR23245">
    <property type="entry name" value="TRNA METHYLTRANSFERASE"/>
    <property type="match status" value="1"/>
</dbReference>
<evidence type="ECO:0000259" key="4">
    <source>
        <dbReference type="PROSITE" id="PS51684"/>
    </source>
</evidence>
<dbReference type="InterPro" id="IPR030382">
    <property type="entry name" value="MeTrfase_TRM5/TYW2"/>
</dbReference>
<dbReference type="InterPro" id="IPR056743">
    <property type="entry name" value="TRM5-TYW2-like_MTfase"/>
</dbReference>
<dbReference type="Gene3D" id="3.30.300.110">
    <property type="entry name" value="Met-10+ protein-like domains"/>
    <property type="match status" value="1"/>
</dbReference>
<dbReference type="SUPFAM" id="SSF53335">
    <property type="entry name" value="S-adenosyl-L-methionine-dependent methyltransferases"/>
    <property type="match status" value="1"/>
</dbReference>
<reference evidence="5 6" key="1">
    <citation type="submission" date="2016-08" db="EMBL/GenBank/DDBJ databases">
        <title>New Insights into Marine Group III Euryarchaeota, from dark to light.</title>
        <authorList>
            <person name="Haro-Moreno J.M."/>
            <person name="Rodriguez-Valera F."/>
            <person name="Lopez-Garcia P."/>
            <person name="Moreira D."/>
            <person name="Martin-Cuadrado A.B."/>
        </authorList>
    </citation>
    <scope>NUCLEOTIDE SEQUENCE [LARGE SCALE GENOMIC DNA]</scope>
    <source>
        <strain evidence="5">CG-Epi5</strain>
    </source>
</reference>
<dbReference type="CDD" id="cd02440">
    <property type="entry name" value="AdoMet_MTases"/>
    <property type="match status" value="1"/>
</dbReference>
<evidence type="ECO:0000313" key="6">
    <source>
        <dbReference type="Proteomes" id="UP000183686"/>
    </source>
</evidence>